<feature type="region of interest" description="Disordered" evidence="1">
    <location>
        <begin position="33"/>
        <end position="79"/>
    </location>
</feature>
<dbReference type="EMBL" id="BRPK01000007">
    <property type="protein sequence ID" value="GLB40017.1"/>
    <property type="molecule type" value="Genomic_DNA"/>
</dbReference>
<feature type="region of interest" description="Disordered" evidence="1">
    <location>
        <begin position="93"/>
        <end position="139"/>
    </location>
</feature>
<feature type="domain" description="F-box" evidence="2">
    <location>
        <begin position="142"/>
        <end position="191"/>
    </location>
</feature>
<protein>
    <recommendedName>
        <fullName evidence="2">F-box domain-containing protein</fullName>
    </recommendedName>
</protein>
<dbReference type="Proteomes" id="UP001063166">
    <property type="component" value="Unassembled WGS sequence"/>
</dbReference>
<dbReference type="AlphaFoldDB" id="A0A9P3UP67"/>
<sequence length="638" mass="72345">MFDSGALEFGDLRHLDSMAYNGWHWDAYRTREDSDSDASASNPTVLFYGSGNVGSTHEDCDSDPNLGDPTDDSKSVGGFSTVSYTSEEWRYDDDAEGNADNVGSKPRRGKRNKKLRRSKRTEYHNPWDPIPPVAPAETPTGPDFLSSLPLDVLTEIFCALGPRDLVTMSRINKAFRGTLFRCELRFIWTKALKREGIMPCPRGVNLHAWATLLAGPPRCQECEVVEVPDGRIDFWLLRRLCHDCLNENLISSREFKKEFPGTVTRSQSRSLYEGQTPQLQDLREEIFLGRTISACSRRLRKGEENRPLALERRKERSEKRCVKIDIKNWDRIQSLHTPNALAAEKRRAEERAILVSVRRDNLKTACEKWVRASARNGIVPISHWPLLPHVSKLLAAEPFQSRSNDEADPPLAIEVSNEDFSSFTSSWTHRRLQELADTAPSREENAALAALPLIDRLSRAIEVERSCRHAMKATSNKHPKHQSQWGMLPQAETELVKMCEKEPYSLIVSGWERDCWSCNRCAKHVTSPTSLYDVERHVKSRHNIAEPREGVDYFHVVRHGPLHVDSGIILLDEPPAYLCKVKSCGDSRLYTLSQIQTHFEQRVRHGGQGVANPVVGEHMEEFKCFGGTSGIALRNKID</sequence>
<reference evidence="3" key="1">
    <citation type="submission" date="2022-07" db="EMBL/GenBank/DDBJ databases">
        <title>The genome of Lyophyllum shimeji provides insight into the initial evolution of ectomycorrhizal fungal genome.</title>
        <authorList>
            <person name="Kobayashi Y."/>
            <person name="Shibata T."/>
            <person name="Hirakawa H."/>
            <person name="Shigenobu S."/>
            <person name="Nishiyama T."/>
            <person name="Yamada A."/>
            <person name="Hasebe M."/>
            <person name="Kawaguchi M."/>
        </authorList>
    </citation>
    <scope>NUCLEOTIDE SEQUENCE</scope>
    <source>
        <strain evidence="3">AT787</strain>
    </source>
</reference>
<organism evidence="3 4">
    <name type="scientific">Lyophyllum shimeji</name>
    <name type="common">Hon-shimeji</name>
    <name type="synonym">Tricholoma shimeji</name>
    <dbReference type="NCBI Taxonomy" id="47721"/>
    <lineage>
        <taxon>Eukaryota</taxon>
        <taxon>Fungi</taxon>
        <taxon>Dikarya</taxon>
        <taxon>Basidiomycota</taxon>
        <taxon>Agaricomycotina</taxon>
        <taxon>Agaricomycetes</taxon>
        <taxon>Agaricomycetidae</taxon>
        <taxon>Agaricales</taxon>
        <taxon>Tricholomatineae</taxon>
        <taxon>Lyophyllaceae</taxon>
        <taxon>Lyophyllum</taxon>
    </lineage>
</organism>
<dbReference type="SUPFAM" id="SSF81383">
    <property type="entry name" value="F-box domain"/>
    <property type="match status" value="1"/>
</dbReference>
<dbReference type="InterPro" id="IPR036047">
    <property type="entry name" value="F-box-like_dom_sf"/>
</dbReference>
<dbReference type="Gene3D" id="1.20.1280.50">
    <property type="match status" value="1"/>
</dbReference>
<gene>
    <name evidence="3" type="ORF">LshimejAT787_0705270</name>
</gene>
<evidence type="ECO:0000256" key="1">
    <source>
        <dbReference type="SAM" id="MobiDB-lite"/>
    </source>
</evidence>
<dbReference type="InterPro" id="IPR001810">
    <property type="entry name" value="F-box_dom"/>
</dbReference>
<name>A0A9P3UP67_LYOSH</name>
<dbReference type="PROSITE" id="PS50181">
    <property type="entry name" value="FBOX"/>
    <property type="match status" value="1"/>
</dbReference>
<keyword evidence="4" id="KW-1185">Reference proteome</keyword>
<dbReference type="OrthoDB" id="2861554at2759"/>
<accession>A0A9P3UP67</accession>
<evidence type="ECO:0000259" key="2">
    <source>
        <dbReference type="PROSITE" id="PS50181"/>
    </source>
</evidence>
<dbReference type="SMART" id="SM00256">
    <property type="entry name" value="FBOX"/>
    <property type="match status" value="1"/>
</dbReference>
<proteinExistence type="predicted"/>
<comment type="caution">
    <text evidence="3">The sequence shown here is derived from an EMBL/GenBank/DDBJ whole genome shotgun (WGS) entry which is preliminary data.</text>
</comment>
<evidence type="ECO:0000313" key="4">
    <source>
        <dbReference type="Proteomes" id="UP001063166"/>
    </source>
</evidence>
<evidence type="ECO:0000313" key="3">
    <source>
        <dbReference type="EMBL" id="GLB40017.1"/>
    </source>
</evidence>
<dbReference type="CDD" id="cd09917">
    <property type="entry name" value="F-box_SF"/>
    <property type="match status" value="1"/>
</dbReference>
<feature type="compositionally biased region" description="Basic residues" evidence="1">
    <location>
        <begin position="105"/>
        <end position="119"/>
    </location>
</feature>